<sequence>MQDENLHKVVLQKPERKEANTILKTSFSCLASYLTGSRHNPSASPTTELEESVVSTAVQGELTASRCPSPTRELIELAEKNALTAGLSVSTATTSMANSETQNTTPKVTSPCRDTASSSSSTSALQASMHTHIQHPILQPTDYLSPSTSTDERDESHSTNITITTPDQKRNIQEIFIKSLISKLTKERREAKMKLRTSRRIRYLAAVNKIVRRGWSGRPHVMMGSRLGRKRKLDEQCT</sequence>
<dbReference type="OrthoDB" id="3550259at2759"/>
<keyword evidence="3" id="KW-1185">Reference proteome</keyword>
<dbReference type="AlphaFoldDB" id="A0A8H2W3Z8"/>
<gene>
    <name evidence="2" type="ORF">SCLTRI_LOCUS8869</name>
</gene>
<feature type="compositionally biased region" description="Low complexity" evidence="1">
    <location>
        <begin position="115"/>
        <end position="124"/>
    </location>
</feature>
<organism evidence="2 3">
    <name type="scientific">Sclerotinia trifoliorum</name>
    <dbReference type="NCBI Taxonomy" id="28548"/>
    <lineage>
        <taxon>Eukaryota</taxon>
        <taxon>Fungi</taxon>
        <taxon>Dikarya</taxon>
        <taxon>Ascomycota</taxon>
        <taxon>Pezizomycotina</taxon>
        <taxon>Leotiomycetes</taxon>
        <taxon>Helotiales</taxon>
        <taxon>Sclerotiniaceae</taxon>
        <taxon>Sclerotinia</taxon>
    </lineage>
</organism>
<dbReference type="Proteomes" id="UP000624404">
    <property type="component" value="Unassembled WGS sequence"/>
</dbReference>
<dbReference type="EMBL" id="CAJHIA010000033">
    <property type="protein sequence ID" value="CAD6449076.1"/>
    <property type="molecule type" value="Genomic_DNA"/>
</dbReference>
<evidence type="ECO:0000313" key="3">
    <source>
        <dbReference type="Proteomes" id="UP000624404"/>
    </source>
</evidence>
<comment type="caution">
    <text evidence="2">The sequence shown here is derived from an EMBL/GenBank/DDBJ whole genome shotgun (WGS) entry which is preliminary data.</text>
</comment>
<proteinExistence type="predicted"/>
<feature type="compositionally biased region" description="Polar residues" evidence="1">
    <location>
        <begin position="93"/>
        <end position="108"/>
    </location>
</feature>
<reference evidence="2" key="1">
    <citation type="submission" date="2020-10" db="EMBL/GenBank/DDBJ databases">
        <authorList>
            <person name="Kusch S."/>
        </authorList>
    </citation>
    <scope>NUCLEOTIDE SEQUENCE</scope>
    <source>
        <strain evidence="2">SwB9</strain>
    </source>
</reference>
<evidence type="ECO:0000313" key="2">
    <source>
        <dbReference type="EMBL" id="CAD6449076.1"/>
    </source>
</evidence>
<feature type="region of interest" description="Disordered" evidence="1">
    <location>
        <begin position="93"/>
        <end position="159"/>
    </location>
</feature>
<evidence type="ECO:0000256" key="1">
    <source>
        <dbReference type="SAM" id="MobiDB-lite"/>
    </source>
</evidence>
<accession>A0A8H2W3Z8</accession>
<name>A0A8H2W3Z8_9HELO</name>
<protein>
    <submittedName>
        <fullName evidence="2">D987240e-c4f8-4dc8-b575-b4d47af2371f</fullName>
    </submittedName>
</protein>